<sequence>MQTERDLMLRASWAHLVEGRTQDSIAQSLGLTRAKVNRLIAECREAGLIHYVIAPNARVALREENALKQRFGLADAWVVPQSETESGVVRSVGIAAGAYVMSSLEANQTLAVGWGKTLDASVAGLQPRRPEGNRVVTLLGSMVRGNGLSSFDIASRYARILSAECCYLIAPRITETIAESVQLRKSAHIREAIGIAAEADIVLVGVDDLSNASTLRLVGQFSDDDVAELMRAGAVCILQGEALGLEGNTISHPLADRTVGLELDKFRRIPKRIVAAAGKRKVESLRAILQGGHCNIVITDEATAAELLI</sequence>
<dbReference type="GO" id="GO:0030246">
    <property type="term" value="F:carbohydrate binding"/>
    <property type="evidence" value="ECO:0007669"/>
    <property type="project" value="InterPro"/>
</dbReference>
<dbReference type="PANTHER" id="PTHR34294:SF1">
    <property type="entry name" value="TRANSCRIPTIONAL REGULATOR LSRR"/>
    <property type="match status" value="1"/>
</dbReference>
<reference evidence="6 7" key="1">
    <citation type="submission" date="2018-05" db="EMBL/GenBank/DDBJ databases">
        <title>Comparative genomic sequence analysis between strain HN4 and CCM 8460T (Falsochrobactrum ovis) will provide more evidence to prove that HN4 is a new species of Falsochrobactrum.</title>
        <authorList>
            <person name="Lyu W."/>
            <person name="Sun L."/>
            <person name="Yao L."/>
        </authorList>
    </citation>
    <scope>NUCLEOTIDE SEQUENCE [LARGE SCALE GENOMIC DNA]</scope>
    <source>
        <strain evidence="6 7">HN4</strain>
    </source>
</reference>
<evidence type="ECO:0000256" key="4">
    <source>
        <dbReference type="ARBA" id="ARBA00023163"/>
    </source>
</evidence>
<dbReference type="RefSeq" id="WP_109705201.1">
    <property type="nucleotide sequence ID" value="NZ_QGDB01000002.1"/>
</dbReference>
<dbReference type="PANTHER" id="PTHR34294">
    <property type="entry name" value="TRANSCRIPTIONAL REGULATOR-RELATED"/>
    <property type="match status" value="1"/>
</dbReference>
<accession>A0A316JSR0</accession>
<keyword evidence="2" id="KW-0805">Transcription regulation</keyword>
<evidence type="ECO:0000259" key="5">
    <source>
        <dbReference type="Pfam" id="PF04198"/>
    </source>
</evidence>
<dbReference type="EMBL" id="QGDB01000002">
    <property type="protein sequence ID" value="PWL18300.1"/>
    <property type="molecule type" value="Genomic_DNA"/>
</dbReference>
<evidence type="ECO:0000256" key="2">
    <source>
        <dbReference type="ARBA" id="ARBA00023015"/>
    </source>
</evidence>
<feature type="domain" description="Sugar-binding" evidence="5">
    <location>
        <begin position="62"/>
        <end position="308"/>
    </location>
</feature>
<protein>
    <recommendedName>
        <fullName evidence="5">Sugar-binding domain-containing protein</fullName>
    </recommendedName>
</protein>
<proteinExistence type="inferred from homology"/>
<gene>
    <name evidence="6" type="ORF">DKP76_04140</name>
</gene>
<dbReference type="InterPro" id="IPR007324">
    <property type="entry name" value="Sugar-bd_dom_put"/>
</dbReference>
<dbReference type="InterPro" id="IPR037171">
    <property type="entry name" value="NagB/RpiA_transferase-like"/>
</dbReference>
<comment type="similarity">
    <text evidence="1">Belongs to the SorC transcriptional regulatory family.</text>
</comment>
<dbReference type="SUPFAM" id="SSF100950">
    <property type="entry name" value="NagB/RpiA/CoA transferase-like"/>
    <property type="match status" value="1"/>
</dbReference>
<organism evidence="6 7">
    <name type="scientific">Falsochrobactrum shanghaiense</name>
    <dbReference type="NCBI Taxonomy" id="2201899"/>
    <lineage>
        <taxon>Bacteria</taxon>
        <taxon>Pseudomonadati</taxon>
        <taxon>Pseudomonadota</taxon>
        <taxon>Alphaproteobacteria</taxon>
        <taxon>Hyphomicrobiales</taxon>
        <taxon>Brucellaceae</taxon>
        <taxon>Falsochrobactrum</taxon>
    </lineage>
</organism>
<dbReference type="Proteomes" id="UP000245865">
    <property type="component" value="Unassembled WGS sequence"/>
</dbReference>
<dbReference type="InterPro" id="IPR036388">
    <property type="entry name" value="WH-like_DNA-bd_sf"/>
</dbReference>
<keyword evidence="4" id="KW-0804">Transcription</keyword>
<keyword evidence="7" id="KW-1185">Reference proteome</keyword>
<dbReference type="AlphaFoldDB" id="A0A316JSR0"/>
<evidence type="ECO:0000313" key="7">
    <source>
        <dbReference type="Proteomes" id="UP000245865"/>
    </source>
</evidence>
<dbReference type="Gene3D" id="1.10.10.10">
    <property type="entry name" value="Winged helix-like DNA-binding domain superfamily/Winged helix DNA-binding domain"/>
    <property type="match status" value="1"/>
</dbReference>
<dbReference type="InterPro" id="IPR051054">
    <property type="entry name" value="SorC_transcr_regulators"/>
</dbReference>
<dbReference type="GO" id="GO:0003677">
    <property type="term" value="F:DNA binding"/>
    <property type="evidence" value="ECO:0007669"/>
    <property type="project" value="UniProtKB-KW"/>
</dbReference>
<dbReference type="Pfam" id="PF04198">
    <property type="entry name" value="Sugar-bind"/>
    <property type="match status" value="1"/>
</dbReference>
<keyword evidence="3" id="KW-0238">DNA-binding</keyword>
<dbReference type="Gene3D" id="3.40.50.1360">
    <property type="match status" value="1"/>
</dbReference>
<evidence type="ECO:0000256" key="1">
    <source>
        <dbReference type="ARBA" id="ARBA00010466"/>
    </source>
</evidence>
<evidence type="ECO:0000256" key="3">
    <source>
        <dbReference type="ARBA" id="ARBA00023125"/>
    </source>
</evidence>
<comment type="caution">
    <text evidence="6">The sequence shown here is derived from an EMBL/GenBank/DDBJ whole genome shotgun (WGS) entry which is preliminary data.</text>
</comment>
<name>A0A316JSR0_9HYPH</name>
<dbReference type="OrthoDB" id="7355674at2"/>
<evidence type="ECO:0000313" key="6">
    <source>
        <dbReference type="EMBL" id="PWL18300.1"/>
    </source>
</evidence>